<reference evidence="7" key="2">
    <citation type="submission" date="2023-05" db="EMBL/GenBank/DDBJ databases">
        <authorList>
            <person name="Schelkunov M.I."/>
        </authorList>
    </citation>
    <scope>NUCLEOTIDE SEQUENCE</scope>
    <source>
        <strain evidence="7">Hsosn_3</strain>
        <tissue evidence="7">Leaf</tissue>
    </source>
</reference>
<keyword evidence="6" id="KW-0732">Signal</keyword>
<evidence type="ECO:0000256" key="5">
    <source>
        <dbReference type="ARBA" id="ARBA00023242"/>
    </source>
</evidence>
<evidence type="ECO:0000256" key="2">
    <source>
        <dbReference type="ARBA" id="ARBA00007688"/>
    </source>
</evidence>
<evidence type="ECO:0000256" key="4">
    <source>
        <dbReference type="ARBA" id="ARBA00023163"/>
    </source>
</evidence>
<feature type="signal peptide" evidence="6">
    <location>
        <begin position="1"/>
        <end position="26"/>
    </location>
</feature>
<dbReference type="GO" id="GO:0016251">
    <property type="term" value="F:RNA polymerase II general transcription initiation factor activity"/>
    <property type="evidence" value="ECO:0007669"/>
    <property type="project" value="InterPro"/>
</dbReference>
<comment type="subcellular location">
    <subcellularLocation>
        <location evidence="1">Nucleus</location>
    </subcellularLocation>
</comment>
<gene>
    <name evidence="7" type="ORF">POM88_008713</name>
</gene>
<dbReference type="GO" id="GO:0000124">
    <property type="term" value="C:SAGA complex"/>
    <property type="evidence" value="ECO:0007669"/>
    <property type="project" value="InterPro"/>
</dbReference>
<dbReference type="PANTHER" id="PTHR10221">
    <property type="entry name" value="TRANSCRIPTION INITIATION FACTOR TFIID SUBUNIT 6"/>
    <property type="match status" value="1"/>
</dbReference>
<dbReference type="GO" id="GO:0046695">
    <property type="term" value="C:SLIK (SAGA-like) complex"/>
    <property type="evidence" value="ECO:0007669"/>
    <property type="project" value="InterPro"/>
</dbReference>
<evidence type="ECO:0000256" key="3">
    <source>
        <dbReference type="ARBA" id="ARBA00023015"/>
    </source>
</evidence>
<dbReference type="GO" id="GO:0005669">
    <property type="term" value="C:transcription factor TFIID complex"/>
    <property type="evidence" value="ECO:0007669"/>
    <property type="project" value="InterPro"/>
</dbReference>
<dbReference type="InterPro" id="IPR037796">
    <property type="entry name" value="TAF6"/>
</dbReference>
<dbReference type="GO" id="GO:0003713">
    <property type="term" value="F:transcription coactivator activity"/>
    <property type="evidence" value="ECO:0007669"/>
    <property type="project" value="TreeGrafter"/>
</dbReference>
<reference evidence="7" key="1">
    <citation type="submission" date="2023-02" db="EMBL/GenBank/DDBJ databases">
        <title>Genome of toxic invasive species Heracleum sosnowskyi carries increased number of genes despite the absence of recent whole-genome duplications.</title>
        <authorList>
            <person name="Schelkunov M."/>
            <person name="Shtratnikova V."/>
            <person name="Makarenko M."/>
            <person name="Klepikova A."/>
            <person name="Omelchenko D."/>
            <person name="Novikova G."/>
            <person name="Obukhova E."/>
            <person name="Bogdanov V."/>
            <person name="Penin A."/>
            <person name="Logacheva M."/>
        </authorList>
    </citation>
    <scope>NUCLEOTIDE SEQUENCE</scope>
    <source>
        <strain evidence="7">Hsosn_3</strain>
        <tissue evidence="7">Leaf</tissue>
    </source>
</reference>
<sequence>MVLNFMTVRVIHLIKVVLRVISVCPSQHILSDGLVFLESNFLVIADIFSDNERDTKHSNLVIIVVEINVGGIASVFHLHVMDNGGVVTVIGVLLVSLTPDAVFTLAHDVEYSIRPLGHADLFYLDDKDVDLKDVIEAPLFKAPLDTSIVYHWLTIESVQPAIPENALVKAITASPETNKAKHIENELPVDIKKHVPSRELQFNKIIELTLSRSDVVLLKEALTLSMKFRICFLESTRLGSSSAWTSGRVTFSRRMQSVDGAFDAGTDFSLEVSCSGTLRDLD</sequence>
<dbReference type="GO" id="GO:0051123">
    <property type="term" value="P:RNA polymerase II preinitiation complex assembly"/>
    <property type="evidence" value="ECO:0007669"/>
    <property type="project" value="TreeGrafter"/>
</dbReference>
<organism evidence="7 8">
    <name type="scientific">Heracleum sosnowskyi</name>
    <dbReference type="NCBI Taxonomy" id="360622"/>
    <lineage>
        <taxon>Eukaryota</taxon>
        <taxon>Viridiplantae</taxon>
        <taxon>Streptophyta</taxon>
        <taxon>Embryophyta</taxon>
        <taxon>Tracheophyta</taxon>
        <taxon>Spermatophyta</taxon>
        <taxon>Magnoliopsida</taxon>
        <taxon>eudicotyledons</taxon>
        <taxon>Gunneridae</taxon>
        <taxon>Pentapetalae</taxon>
        <taxon>asterids</taxon>
        <taxon>campanulids</taxon>
        <taxon>Apiales</taxon>
        <taxon>Apiaceae</taxon>
        <taxon>Apioideae</taxon>
        <taxon>apioid superclade</taxon>
        <taxon>Tordylieae</taxon>
        <taxon>Tordyliinae</taxon>
        <taxon>Heracleum</taxon>
    </lineage>
</organism>
<name>A0AAD8N1Z0_9APIA</name>
<evidence type="ECO:0000256" key="6">
    <source>
        <dbReference type="SAM" id="SignalP"/>
    </source>
</evidence>
<dbReference type="Proteomes" id="UP001237642">
    <property type="component" value="Unassembled WGS sequence"/>
</dbReference>
<accession>A0AAD8N1Z0</accession>
<evidence type="ECO:0000313" key="8">
    <source>
        <dbReference type="Proteomes" id="UP001237642"/>
    </source>
</evidence>
<dbReference type="EMBL" id="JAUIZM010000002">
    <property type="protein sequence ID" value="KAK1398850.1"/>
    <property type="molecule type" value="Genomic_DNA"/>
</dbReference>
<comment type="similarity">
    <text evidence="2">Belongs to the TAF6 family.</text>
</comment>
<keyword evidence="4" id="KW-0804">Transcription</keyword>
<evidence type="ECO:0000313" key="7">
    <source>
        <dbReference type="EMBL" id="KAK1398850.1"/>
    </source>
</evidence>
<keyword evidence="5" id="KW-0539">Nucleus</keyword>
<feature type="chain" id="PRO_5042262694" evidence="6">
    <location>
        <begin position="27"/>
        <end position="282"/>
    </location>
</feature>
<dbReference type="PANTHER" id="PTHR10221:SF13">
    <property type="entry name" value="TRANSCRIPTION INITIATION FACTOR TFIID SUBUNIT 6"/>
    <property type="match status" value="1"/>
</dbReference>
<protein>
    <submittedName>
        <fullName evidence="7">Uncharacterized protein</fullName>
    </submittedName>
</protein>
<comment type="caution">
    <text evidence="7">The sequence shown here is derived from an EMBL/GenBank/DDBJ whole genome shotgun (WGS) entry which is preliminary data.</text>
</comment>
<evidence type="ECO:0000256" key="1">
    <source>
        <dbReference type="ARBA" id="ARBA00004123"/>
    </source>
</evidence>
<keyword evidence="3" id="KW-0805">Transcription regulation</keyword>
<keyword evidence="8" id="KW-1185">Reference proteome</keyword>
<proteinExistence type="inferred from homology"/>
<dbReference type="AlphaFoldDB" id="A0AAD8N1Z0"/>